<gene>
    <name evidence="1" type="ORF">SDC9_115786</name>
</gene>
<protein>
    <recommendedName>
        <fullName evidence="2">VWA containing CoxE family protein</fullName>
    </recommendedName>
</protein>
<sequence length="393" mass="45962">MFTAFFALLRAKGLDISLNEWMTLMQALDKGMGSSGLSEFYFLCRSVLIKSEADYFNYHKTFLEFFANVIEQSKEPLPTELLNWLNRPAVSPNNYDPATARDNLRKELDEIRRMFAERLLEQKEEHNGGSYWIGTGGMSMFGNNGNSPTGIRVGGQSVHRRAFEVMGEREFADFRQDTVITPRQLQLAFRKLRQFSNLDDAPRDELDLDETIQDTCDNAGNLKIAYKRPRKNSVRLLLLMDSGGSMDEYRKLCAELFSAVHQSNHFKDLRIYYFHNCVGKYLYTTPEMKYHDKIETERVLAELTGNYKTIIFGDAEMSPYELTDRYYGKSGMDWLCDIKRKFKHIVWITPDEMRYRKGSWYRASYDMISEEFDMYVLTIEQLQAAFKKLMVNR</sequence>
<dbReference type="PANTHER" id="PTHR39338:SF7">
    <property type="entry name" value="BLL6692 PROTEIN"/>
    <property type="match status" value="1"/>
</dbReference>
<accession>A0A645BW56</accession>
<dbReference type="InterPro" id="IPR008912">
    <property type="entry name" value="Uncharacterised_CoxE"/>
</dbReference>
<proteinExistence type="predicted"/>
<evidence type="ECO:0000313" key="1">
    <source>
        <dbReference type="EMBL" id="MPM68851.1"/>
    </source>
</evidence>
<evidence type="ECO:0008006" key="2">
    <source>
        <dbReference type="Google" id="ProtNLM"/>
    </source>
</evidence>
<organism evidence="1">
    <name type="scientific">bioreactor metagenome</name>
    <dbReference type="NCBI Taxonomy" id="1076179"/>
    <lineage>
        <taxon>unclassified sequences</taxon>
        <taxon>metagenomes</taxon>
        <taxon>ecological metagenomes</taxon>
    </lineage>
</organism>
<dbReference type="Pfam" id="PF05762">
    <property type="entry name" value="VWA_CoxE"/>
    <property type="match status" value="1"/>
</dbReference>
<dbReference type="AlphaFoldDB" id="A0A645BW56"/>
<reference evidence="1" key="1">
    <citation type="submission" date="2019-08" db="EMBL/GenBank/DDBJ databases">
        <authorList>
            <person name="Kucharzyk K."/>
            <person name="Murdoch R.W."/>
            <person name="Higgins S."/>
            <person name="Loffler F."/>
        </authorList>
    </citation>
    <scope>NUCLEOTIDE SEQUENCE</scope>
</reference>
<name>A0A645BW56_9ZZZZ</name>
<dbReference type="EMBL" id="VSSQ01022499">
    <property type="protein sequence ID" value="MPM68851.1"/>
    <property type="molecule type" value="Genomic_DNA"/>
</dbReference>
<comment type="caution">
    <text evidence="1">The sequence shown here is derived from an EMBL/GenBank/DDBJ whole genome shotgun (WGS) entry which is preliminary data.</text>
</comment>
<dbReference type="PANTHER" id="PTHR39338">
    <property type="entry name" value="BLL5662 PROTEIN-RELATED"/>
    <property type="match status" value="1"/>
</dbReference>